<evidence type="ECO:0000313" key="1">
    <source>
        <dbReference type="EMBL" id="MBA0086748.1"/>
    </source>
</evidence>
<keyword evidence="2" id="KW-1185">Reference proteome</keyword>
<protein>
    <submittedName>
        <fullName evidence="1">Uncharacterized protein</fullName>
    </submittedName>
</protein>
<reference evidence="1" key="1">
    <citation type="submission" date="2020-06" db="EMBL/GenBank/DDBJ databases">
        <title>Legume-microbial interactions unlock mineral nutrients during tropical forest succession.</title>
        <authorList>
            <person name="Epihov D.Z."/>
        </authorList>
    </citation>
    <scope>NUCLEOTIDE SEQUENCE [LARGE SCALE GENOMIC DNA]</scope>
    <source>
        <strain evidence="1">Pan2503</strain>
    </source>
</reference>
<dbReference type="AlphaFoldDB" id="A0A7V8NSK8"/>
<sequence length="140" mass="15831">MLKVKTTHLKEGWLRRNGLPRSEKAEMTEYFIRHGDDLTVVTIVKDPVFLTEPLIRTSNWILNPGYAPTPQYCVPSRELDHPVGWVPHHLPGTNPWLYDYARKNGFPEAAVRGGAETMYPEYQQKLATLPIPPKPGGAGK</sequence>
<dbReference type="Proteomes" id="UP000567293">
    <property type="component" value="Unassembled WGS sequence"/>
</dbReference>
<accession>A0A7V8NSK8</accession>
<comment type="caution">
    <text evidence="1">The sequence shown here is derived from an EMBL/GenBank/DDBJ whole genome shotgun (WGS) entry which is preliminary data.</text>
</comment>
<name>A0A7V8NSK8_9BACT</name>
<proteinExistence type="predicted"/>
<gene>
    <name evidence="1" type="ORF">HRJ53_17345</name>
</gene>
<organism evidence="1 2">
    <name type="scientific">Candidatus Acidiferrum panamense</name>
    <dbReference type="NCBI Taxonomy" id="2741543"/>
    <lineage>
        <taxon>Bacteria</taxon>
        <taxon>Pseudomonadati</taxon>
        <taxon>Acidobacteriota</taxon>
        <taxon>Terriglobia</taxon>
        <taxon>Candidatus Acidiferrales</taxon>
        <taxon>Candidatus Acidiferrum</taxon>
    </lineage>
</organism>
<dbReference type="EMBL" id="JACDQQ010001663">
    <property type="protein sequence ID" value="MBA0086748.1"/>
    <property type="molecule type" value="Genomic_DNA"/>
</dbReference>
<evidence type="ECO:0000313" key="2">
    <source>
        <dbReference type="Proteomes" id="UP000567293"/>
    </source>
</evidence>